<dbReference type="EMBL" id="WQMT02000001">
    <property type="protein sequence ID" value="KAG9227106.1"/>
    <property type="molecule type" value="Genomic_DNA"/>
</dbReference>
<reference evidence="1 2" key="1">
    <citation type="journal article" date="2021" name="Appl. Environ. Microbiol.">
        <title>Genetic linkage and physical mapping for an oyster mushroom Pleurotus cornucopiae and QTL analysis for the trait cap color.</title>
        <authorList>
            <person name="Zhang Y."/>
            <person name="Gao W."/>
            <person name="Sonnenberg A."/>
            <person name="Chen Q."/>
            <person name="Zhang J."/>
            <person name="Huang C."/>
        </authorList>
    </citation>
    <scope>NUCLEOTIDE SEQUENCE [LARGE SCALE GENOMIC DNA]</scope>
    <source>
        <strain evidence="1">CCMSSC00406</strain>
    </source>
</reference>
<keyword evidence="2" id="KW-1185">Reference proteome</keyword>
<proteinExistence type="predicted"/>
<evidence type="ECO:0000313" key="1">
    <source>
        <dbReference type="EMBL" id="KAG9227106.1"/>
    </source>
</evidence>
<comment type="caution">
    <text evidence="1">The sequence shown here is derived from an EMBL/GenBank/DDBJ whole genome shotgun (WGS) entry which is preliminary data.</text>
</comment>
<sequence length="354" mass="39372">MLTGSPRPPPKHPTMKTSHRTALSSNTHRLCLLLLGVSTDPSPVEHIRIGLYEVIIGALMGSLDFISPLLASQATRARPTHQPWIEQTVKELVVRAFLPMVFHRDVELSVEKRVAELEDASREGGLLWLTSDVCFGAGLHLDHDGHVRVSIGKMVRAIRETPQAEGLVYGILASVFHIVIVKVATHSGGSFQHTPALQFLPSRFADTPSTPGITAILRLAFRHDSTLCETVLKNSPFKCEPQVESPTCLDRLPAELVARIAYFIPDLTSLLSFATLSDRTKAQSSPELRFPFIGHYHLLGLPVAEGERSPLSHLLRLQSRHGTRRSELKPHTFVSVFHHDTSLPVYHRPHPRHR</sequence>
<organism evidence="1 2">
    <name type="scientific">Pleurotus cornucopiae</name>
    <name type="common">Cornucopia mushroom</name>
    <dbReference type="NCBI Taxonomy" id="5321"/>
    <lineage>
        <taxon>Eukaryota</taxon>
        <taxon>Fungi</taxon>
        <taxon>Dikarya</taxon>
        <taxon>Basidiomycota</taxon>
        <taxon>Agaricomycotina</taxon>
        <taxon>Agaricomycetes</taxon>
        <taxon>Agaricomycetidae</taxon>
        <taxon>Agaricales</taxon>
        <taxon>Pleurotineae</taxon>
        <taxon>Pleurotaceae</taxon>
        <taxon>Pleurotus</taxon>
    </lineage>
</organism>
<name>A0ACB7JCS6_PLECO</name>
<protein>
    <submittedName>
        <fullName evidence="1">Uncharacterized protein</fullName>
    </submittedName>
</protein>
<gene>
    <name evidence="1" type="ORF">CCMSSC00406_0009638</name>
</gene>
<accession>A0ACB7JCS6</accession>
<evidence type="ECO:0000313" key="2">
    <source>
        <dbReference type="Proteomes" id="UP000824881"/>
    </source>
</evidence>
<dbReference type="Proteomes" id="UP000824881">
    <property type="component" value="Unassembled WGS sequence"/>
</dbReference>